<accession>A0ABY4KFY9</accession>
<keyword evidence="2" id="KW-1133">Transmembrane helix</keyword>
<dbReference type="EMBL" id="CP096205">
    <property type="protein sequence ID" value="UPQ79719.1"/>
    <property type="molecule type" value="Genomic_DNA"/>
</dbReference>
<feature type="domain" description="GEVED" evidence="4">
    <location>
        <begin position="445"/>
        <end position="524"/>
    </location>
</feature>
<proteinExistence type="predicted"/>
<dbReference type="Pfam" id="PF19081">
    <property type="entry name" value="Ig_7"/>
    <property type="match status" value="1"/>
</dbReference>
<dbReference type="InterPro" id="IPR045474">
    <property type="entry name" value="GEVED"/>
</dbReference>
<dbReference type="SUPFAM" id="SSF48726">
    <property type="entry name" value="Immunoglobulin"/>
    <property type="match status" value="1"/>
</dbReference>
<evidence type="ECO:0000259" key="3">
    <source>
        <dbReference type="Pfam" id="PF19081"/>
    </source>
</evidence>
<dbReference type="InterPro" id="IPR036179">
    <property type="entry name" value="Ig-like_dom_sf"/>
</dbReference>
<dbReference type="Pfam" id="PF20009">
    <property type="entry name" value="GEVED"/>
    <property type="match status" value="2"/>
</dbReference>
<dbReference type="InterPro" id="IPR013783">
    <property type="entry name" value="Ig-like_fold"/>
</dbReference>
<feature type="region of interest" description="Disordered" evidence="1">
    <location>
        <begin position="225"/>
        <end position="247"/>
    </location>
</feature>
<evidence type="ECO:0000259" key="5">
    <source>
        <dbReference type="Pfam" id="PF21722"/>
    </source>
</evidence>
<evidence type="ECO:0000256" key="1">
    <source>
        <dbReference type="SAM" id="MobiDB-lite"/>
    </source>
</evidence>
<feature type="domain" description="Ig-like" evidence="3">
    <location>
        <begin position="788"/>
        <end position="867"/>
    </location>
</feature>
<evidence type="ECO:0000313" key="6">
    <source>
        <dbReference type="EMBL" id="UPQ79719.1"/>
    </source>
</evidence>
<dbReference type="InterPro" id="IPR044023">
    <property type="entry name" value="Ig_7"/>
</dbReference>
<dbReference type="Gene3D" id="2.60.40.10">
    <property type="entry name" value="Immunoglobulins"/>
    <property type="match status" value="1"/>
</dbReference>
<keyword evidence="7" id="KW-1185">Reference proteome</keyword>
<feature type="domain" description="Glycine-rich" evidence="5">
    <location>
        <begin position="45"/>
        <end position="252"/>
    </location>
</feature>
<name>A0ABY4KFY9_9FLAO</name>
<keyword evidence="2" id="KW-0812">Transmembrane</keyword>
<feature type="transmembrane region" description="Helical" evidence="2">
    <location>
        <begin position="20"/>
        <end position="38"/>
    </location>
</feature>
<evidence type="ECO:0000256" key="2">
    <source>
        <dbReference type="SAM" id="Phobius"/>
    </source>
</evidence>
<dbReference type="RefSeq" id="WP_248435079.1">
    <property type="nucleotide sequence ID" value="NZ_CP096205.1"/>
</dbReference>
<protein>
    <submittedName>
        <fullName evidence="6">GEVED domain-containing protein</fullName>
    </submittedName>
</protein>
<evidence type="ECO:0000259" key="4">
    <source>
        <dbReference type="Pfam" id="PF20009"/>
    </source>
</evidence>
<feature type="domain" description="GEVED" evidence="4">
    <location>
        <begin position="699"/>
        <end position="775"/>
    </location>
</feature>
<dbReference type="Gene3D" id="2.60.120.260">
    <property type="entry name" value="Galactose-binding domain-like"/>
    <property type="match status" value="1"/>
</dbReference>
<sequence length="1724" mass="183041">MKKNYNLLCNTNDINFKTSLKFIFFFFLFGLFCGYSQVVETFNNTGNGSWTCPPGVTTITVECWGGGGGGQRANGNTSAGGGGSGGGYVRTTYNVVAGDTYSFNVGNGGTGNSGGNGLPTWFINNTTILAIGGRGAGNPVTSNNSWGTGATAFNTGNIGGTIASTYGGNGGNAGNNYSGGGGSSGGTTASNNANGINGGNAPTNGYAGANGRNTNGAGTVGGFGAGGAGGRTSNNTDQNGGGGGRGQVRISYSNPNATCAAALSLPCGTTNMPGFTQGSSNTTHGTGCSMSNYGVWYTFVGDGQYTTITSTSSGGYDHEMSISRGTCTSKINIACRNDSGNNGTESYTFQTTNGTTYFVYIAHQNNGSSSTGNFTISRTCAPYCTPTASNGVHNNGITNVTYSTVNNTSNNNLVYNDYSNLIGSAYQGASMPISVTTNTGNNTYNVKIWVDWNNDLDLTDPGEEVFSGIVTSNTINGVINIPLTATVGNHRLRVGIARRGNGNNNENLTPCFDGNRGAYEDYTLEVLEVIPCFNPPTIITNPINTTVASNGSTTLTSSFAGFPTSFLWEVSTDGGTNFTSITNGGIYSNANTANLTITNPTGALNGFVYRVYATNGCGTSLASTNAILTVTVIYCTPSSTSSAFYISGITSEGNLNDVSNAPTGYSAGGYGNYSSTIIATQVAGGGINIDINLVGTQFIRGYVDWNGDGDFLDAGEEIYSTGNIATGDTSFGFVIPISASPGNYRFRIRTLGYPSGSTITSCNSLPSGETEDYTIKVVSDCAAKIDTVTNGSVCGANNPVTIEAVGLGNTTEYRWYATDTGGTPIAVTPTGSYTTSALANTTIFYVTAFNGSCESLERTRVIATILPITIINFTPASPTACGDDEVITINASGDFIVEEIIYEDFENGLGQFSVTTPTNTNGGVDSPWSVKTSTYQPTTTSVWRPAISSGNIDNSFAFTTSDYTNNNLVTRLTTNVPVNSTGFVDLTLSFKHYYSYFNGDNGRVQISTNGGANWTDLRVYNSDLGTASRFIDDSIDLTAYINIPNLQIRFQYTGFWDDGWAIDNIRLFGTKLLNTTFSWNASEPVDAFTDLACTIPYTNQTISTIYIKPNLTQLQVENYPFEVSATLGNGCTISETITITNKSKVWQGNNSQWENANNWLPSGIPTDDNCVIIPPSANNPIISGTNYNAFAYSLTIKSGGNLTIESNNNITVTNSVNVNTGGNFLLENNSSLIQIDNVANNGNITYLRNATNIDGLDYVYWSSPVANQLLNSIYTSPPQGPKYKWNPIQINGNGNLGNISQGTWVNANGNTMEVGRGYIVRGSSNSAMPPTTISSTFTGVPNNGSINYTVERGMYTGTPYAGLNGSQISNLDDNWNLLGNPYPSTINALQFLSDNSSVVLGSARLWTHGTDITFGGTNPFYGSFGYNYSSSDYLFINFTGTTIPTASDFIKTGQAFFVQMVDGPGNASAQVNFTNSQRSNAFPNNNFFRNAENSSNENSISNLERHRIWLDIVNANNQSTTTLIGYVEGASNEKDSFFDAHEKASGSLGIYSNINDETFAIQGRSLPFSVSDEVPITFRTSNSGIHHLAILSVDGLFENQSVYVKDEILNVIHDLKLAPYAFSTEAGTHQNRFKIIYQNETLGIPDVTENQVVVYKDKTKSIQISTGNLTMDQVKVFDIQGRLIKTVIDINSNTLSIDTQDMADQVLMVTITSTENLTITKKVF</sequence>
<dbReference type="Pfam" id="PF21722">
    <property type="entry name" value="Gly_rich_2"/>
    <property type="match status" value="1"/>
</dbReference>
<dbReference type="InterPro" id="IPR049304">
    <property type="entry name" value="Gly_rich_dom"/>
</dbReference>
<evidence type="ECO:0000313" key="7">
    <source>
        <dbReference type="Proteomes" id="UP000830583"/>
    </source>
</evidence>
<reference evidence="6" key="1">
    <citation type="submission" date="2022-04" db="EMBL/GenBank/DDBJ databases">
        <title>Consumption of N2O by Flavobacterium azooxidireducens sp. nov. isolated from Decomposing Leaf Litter of Phragmites australis (Cav.).</title>
        <authorList>
            <person name="Behrendt U."/>
            <person name="Spanner T."/>
            <person name="Augustin J."/>
            <person name="Horn M.A."/>
            <person name="Kolb S."/>
            <person name="Ulrich A."/>
        </authorList>
    </citation>
    <scope>NUCLEOTIDE SEQUENCE</scope>
    <source>
        <strain evidence="6">IGB 4-14</strain>
    </source>
</reference>
<keyword evidence="2" id="KW-0472">Membrane</keyword>
<organism evidence="6 7">
    <name type="scientific">Flavobacterium azooxidireducens</name>
    <dbReference type="NCBI Taxonomy" id="1871076"/>
    <lineage>
        <taxon>Bacteria</taxon>
        <taxon>Pseudomonadati</taxon>
        <taxon>Bacteroidota</taxon>
        <taxon>Flavobacteriia</taxon>
        <taxon>Flavobacteriales</taxon>
        <taxon>Flavobacteriaceae</taxon>
        <taxon>Flavobacterium</taxon>
    </lineage>
</organism>
<gene>
    <name evidence="6" type="ORF">M0M57_02530</name>
</gene>
<dbReference type="Proteomes" id="UP000830583">
    <property type="component" value="Chromosome"/>
</dbReference>